<dbReference type="PANTHER" id="PTHR37822:SF2">
    <property type="entry name" value="SPORE PHOTOPRODUCT LYASE"/>
    <property type="match status" value="1"/>
</dbReference>
<dbReference type="Proteomes" id="UP000830055">
    <property type="component" value="Chromosome"/>
</dbReference>
<dbReference type="EMBL" id="AP025516">
    <property type="protein sequence ID" value="BDD87138.1"/>
    <property type="molecule type" value="Genomic_DNA"/>
</dbReference>
<evidence type="ECO:0000313" key="2">
    <source>
        <dbReference type="Proteomes" id="UP000830055"/>
    </source>
</evidence>
<name>A0ABM7W897_9BACT</name>
<dbReference type="InterPro" id="IPR058240">
    <property type="entry name" value="rSAM_sf"/>
</dbReference>
<dbReference type="PANTHER" id="PTHR37822">
    <property type="entry name" value="SPORE PHOTOPRODUCT LYASE-RELATED"/>
    <property type="match status" value="1"/>
</dbReference>
<gene>
    <name evidence="1" type="ORF">DPPLL_15030</name>
</gene>
<evidence type="ECO:0008006" key="3">
    <source>
        <dbReference type="Google" id="ProtNLM"/>
    </source>
</evidence>
<organism evidence="1 2">
    <name type="scientific">Desulfofustis limnaeus</name>
    <dbReference type="NCBI Taxonomy" id="2740163"/>
    <lineage>
        <taxon>Bacteria</taxon>
        <taxon>Pseudomonadati</taxon>
        <taxon>Thermodesulfobacteriota</taxon>
        <taxon>Desulfobulbia</taxon>
        <taxon>Desulfobulbales</taxon>
        <taxon>Desulfocapsaceae</taxon>
        <taxon>Desulfofustis</taxon>
    </lineage>
</organism>
<dbReference type="InterPro" id="IPR049539">
    <property type="entry name" value="SPL"/>
</dbReference>
<dbReference type="RefSeq" id="WP_284154178.1">
    <property type="nucleotide sequence ID" value="NZ_AP025516.1"/>
</dbReference>
<dbReference type="Gene3D" id="3.80.30.30">
    <property type="match status" value="1"/>
</dbReference>
<dbReference type="SUPFAM" id="SSF102114">
    <property type="entry name" value="Radical SAM enzymes"/>
    <property type="match status" value="1"/>
</dbReference>
<accession>A0ABM7W897</accession>
<dbReference type="Pfam" id="PF20903">
    <property type="entry name" value="SPL"/>
    <property type="match status" value="1"/>
</dbReference>
<reference evidence="1 2" key="1">
    <citation type="submission" date="2022-01" db="EMBL/GenBank/DDBJ databases">
        <title>Desulfofustis limnae sp. nov., a novel mesophilic sulfate-reducing bacterium isolated from marsh soil.</title>
        <authorList>
            <person name="Watanabe M."/>
            <person name="Takahashi A."/>
            <person name="Kojima H."/>
            <person name="Fukui M."/>
        </authorList>
    </citation>
    <scope>NUCLEOTIDE SEQUENCE [LARGE SCALE GENOMIC DNA]</scope>
    <source>
        <strain evidence="1 2">PPLL</strain>
    </source>
</reference>
<dbReference type="Gene3D" id="3.40.50.12110">
    <property type="match status" value="1"/>
</dbReference>
<keyword evidence="2" id="KW-1185">Reference proteome</keyword>
<sequence>MNDKRPVSDPSQLLRRLVVEKSVQHMPYVHDIAERSGLPLEVVDERDYPDLVDGSYPDNLCDGKQVLLLCRNRGDFLKHCPSTRDYRCCGYRIINIGTGCPMDCVYCILQAYLNSSYLSFFVNTDDLLVELSQRLSGSGGRPMRIGTGEFTDSMALDRITALSTKLVPFFAGQPQAVLELKSKAACIDHLEDLDHNGRTIMAWSLNSAAASSQELHTASLEQRLQAAARCASWGYPLAFHFDPIIHHQGWRDGYRQIIDQLFATVPAEAIRWISLGALRFMPKLAQIGGERFPETNIFHHEFVPGLDNKSRYFRSLRSELYRFIWAELKQRCDPRTCIYFCMESDELWREVTGFTPAERGGLATLLDRAVFIR</sequence>
<proteinExistence type="predicted"/>
<evidence type="ECO:0000313" key="1">
    <source>
        <dbReference type="EMBL" id="BDD87138.1"/>
    </source>
</evidence>
<protein>
    <recommendedName>
        <fullName evidence="3">DNA photolyase</fullName>
    </recommendedName>
</protein>